<dbReference type="NCBIfam" id="TIGR01727">
    <property type="entry name" value="oligo_HPY"/>
    <property type="match status" value="1"/>
</dbReference>
<dbReference type="FunFam" id="3.40.50.300:FF:000016">
    <property type="entry name" value="Oligopeptide ABC transporter ATP-binding component"/>
    <property type="match status" value="1"/>
</dbReference>
<dbReference type="RefSeq" id="WP_022796031.1">
    <property type="nucleotide sequence ID" value="NZ_JBQDSL010000004.1"/>
</dbReference>
<name>A0A3D4S3Q8_9ENTE</name>
<dbReference type="InterPro" id="IPR050388">
    <property type="entry name" value="ABC_Ni/Peptide_Import"/>
</dbReference>
<evidence type="ECO:0000256" key="1">
    <source>
        <dbReference type="ARBA" id="ARBA00004202"/>
    </source>
</evidence>
<protein>
    <submittedName>
        <fullName evidence="9">ABC transporter ATP-binding protein</fullName>
    </submittedName>
</protein>
<dbReference type="PROSITE" id="PS50893">
    <property type="entry name" value="ABC_TRANSPORTER_2"/>
    <property type="match status" value="1"/>
</dbReference>
<organism evidence="9 10">
    <name type="scientific">Bavariicoccus seileri</name>
    <dbReference type="NCBI Taxonomy" id="549685"/>
    <lineage>
        <taxon>Bacteria</taxon>
        <taxon>Bacillati</taxon>
        <taxon>Bacillota</taxon>
        <taxon>Bacilli</taxon>
        <taxon>Lactobacillales</taxon>
        <taxon>Enterococcaceae</taxon>
        <taxon>Bavariicoccus</taxon>
    </lineage>
</organism>
<sequence length="339" mass="37716">MSNGKPLLEVNDLHTGFRIRDNYYDAVDGVSFTLDKNEILAIVGESGCGKSTLATTIMGLHNKNNTKTSGEVIYKDTNLINLSEVLYNRIRGYDIGMIFQDPLASLNPLMTIGKQIEEVLVYHTKMKEKERHARVLELLDQVGLSNPERVAKQYPHELSGGMRQRICIAIALACKPPIIIADEPTTALDVTIQAQILDLLNDIQKETESGIILITHDLGVVAETADRVAVMYAGQFVEIASAEELFTNPLHPYTRSLLKSIPQGDDDISGEAATEELHVIQGTVPTLAKLPRKGCRFAHRIPWIPADAHEENPELHEVSPNHFVRCTCYKHFHFEEGDA</sequence>
<proteinExistence type="inferred from homology"/>
<keyword evidence="4" id="KW-1003">Cell membrane</keyword>
<dbReference type="CDD" id="cd03257">
    <property type="entry name" value="ABC_NikE_OppD_transporters"/>
    <property type="match status" value="1"/>
</dbReference>
<dbReference type="InterPro" id="IPR003593">
    <property type="entry name" value="AAA+_ATPase"/>
</dbReference>
<comment type="caution">
    <text evidence="9">The sequence shown here is derived from an EMBL/GenBank/DDBJ whole genome shotgun (WGS) entry which is preliminary data.</text>
</comment>
<evidence type="ECO:0000256" key="4">
    <source>
        <dbReference type="ARBA" id="ARBA00022475"/>
    </source>
</evidence>
<evidence type="ECO:0000256" key="5">
    <source>
        <dbReference type="ARBA" id="ARBA00022741"/>
    </source>
</evidence>
<evidence type="ECO:0000256" key="2">
    <source>
        <dbReference type="ARBA" id="ARBA00005417"/>
    </source>
</evidence>
<dbReference type="SMART" id="SM00382">
    <property type="entry name" value="AAA"/>
    <property type="match status" value="1"/>
</dbReference>
<dbReference type="InterPro" id="IPR003439">
    <property type="entry name" value="ABC_transporter-like_ATP-bd"/>
</dbReference>
<dbReference type="GO" id="GO:0005886">
    <property type="term" value="C:plasma membrane"/>
    <property type="evidence" value="ECO:0007669"/>
    <property type="project" value="UniProtKB-SubCell"/>
</dbReference>
<dbReference type="SUPFAM" id="SSF52540">
    <property type="entry name" value="P-loop containing nucleoside triphosphate hydrolases"/>
    <property type="match status" value="1"/>
</dbReference>
<evidence type="ECO:0000256" key="3">
    <source>
        <dbReference type="ARBA" id="ARBA00022448"/>
    </source>
</evidence>
<dbReference type="PANTHER" id="PTHR43297:SF2">
    <property type="entry name" value="DIPEPTIDE TRANSPORT ATP-BINDING PROTEIN DPPD"/>
    <property type="match status" value="1"/>
</dbReference>
<dbReference type="Proteomes" id="UP000262195">
    <property type="component" value="Unassembled WGS sequence"/>
</dbReference>
<comment type="similarity">
    <text evidence="2">Belongs to the ABC transporter superfamily.</text>
</comment>
<evidence type="ECO:0000256" key="7">
    <source>
        <dbReference type="ARBA" id="ARBA00023136"/>
    </source>
</evidence>
<dbReference type="InterPro" id="IPR017871">
    <property type="entry name" value="ABC_transporter-like_CS"/>
</dbReference>
<feature type="domain" description="ABC transporter" evidence="8">
    <location>
        <begin position="8"/>
        <end position="258"/>
    </location>
</feature>
<keyword evidence="5" id="KW-0547">Nucleotide-binding</keyword>
<dbReference type="STRING" id="1121105.GCA_000421665_00748"/>
<accession>A0A3D4S3Q8</accession>
<dbReference type="InterPro" id="IPR013563">
    <property type="entry name" value="Oligopep_ABC_C"/>
</dbReference>
<reference evidence="9 10" key="1">
    <citation type="journal article" date="2018" name="Nat. Biotechnol.">
        <title>A standardized bacterial taxonomy based on genome phylogeny substantially revises the tree of life.</title>
        <authorList>
            <person name="Parks D.H."/>
            <person name="Chuvochina M."/>
            <person name="Waite D.W."/>
            <person name="Rinke C."/>
            <person name="Skarshewski A."/>
            <person name="Chaumeil P.A."/>
            <person name="Hugenholtz P."/>
        </authorList>
    </citation>
    <scope>NUCLEOTIDE SEQUENCE [LARGE SCALE GENOMIC DNA]</scope>
    <source>
        <strain evidence="9">UBA11306</strain>
    </source>
</reference>
<dbReference type="InterPro" id="IPR027417">
    <property type="entry name" value="P-loop_NTPase"/>
</dbReference>
<gene>
    <name evidence="9" type="ORF">DIW15_01865</name>
</gene>
<dbReference type="GO" id="GO:0016887">
    <property type="term" value="F:ATP hydrolysis activity"/>
    <property type="evidence" value="ECO:0007669"/>
    <property type="project" value="InterPro"/>
</dbReference>
<keyword evidence="6 9" id="KW-0067">ATP-binding</keyword>
<dbReference type="PANTHER" id="PTHR43297">
    <property type="entry name" value="OLIGOPEPTIDE TRANSPORT ATP-BINDING PROTEIN APPD"/>
    <property type="match status" value="1"/>
</dbReference>
<evidence type="ECO:0000313" key="9">
    <source>
        <dbReference type="EMBL" id="HCS93439.1"/>
    </source>
</evidence>
<evidence type="ECO:0000259" key="8">
    <source>
        <dbReference type="PROSITE" id="PS50893"/>
    </source>
</evidence>
<dbReference type="PROSITE" id="PS00211">
    <property type="entry name" value="ABC_TRANSPORTER_1"/>
    <property type="match status" value="1"/>
</dbReference>
<comment type="subcellular location">
    <subcellularLocation>
        <location evidence="1">Cell membrane</location>
        <topology evidence="1">Peripheral membrane protein</topology>
    </subcellularLocation>
</comment>
<dbReference type="GO" id="GO:0015833">
    <property type="term" value="P:peptide transport"/>
    <property type="evidence" value="ECO:0007669"/>
    <property type="project" value="InterPro"/>
</dbReference>
<dbReference type="Pfam" id="PF00005">
    <property type="entry name" value="ABC_tran"/>
    <property type="match status" value="1"/>
</dbReference>
<evidence type="ECO:0000313" key="10">
    <source>
        <dbReference type="Proteomes" id="UP000262195"/>
    </source>
</evidence>
<keyword evidence="3" id="KW-0813">Transport</keyword>
<dbReference type="EMBL" id="DQHO01000014">
    <property type="protein sequence ID" value="HCS93439.1"/>
    <property type="molecule type" value="Genomic_DNA"/>
</dbReference>
<keyword evidence="7" id="KW-0472">Membrane</keyword>
<evidence type="ECO:0000256" key="6">
    <source>
        <dbReference type="ARBA" id="ARBA00022840"/>
    </source>
</evidence>
<dbReference type="GO" id="GO:0005524">
    <property type="term" value="F:ATP binding"/>
    <property type="evidence" value="ECO:0007669"/>
    <property type="project" value="UniProtKB-KW"/>
</dbReference>
<dbReference type="AlphaFoldDB" id="A0A3D4S3Q8"/>
<dbReference type="Pfam" id="PF08352">
    <property type="entry name" value="oligo_HPY"/>
    <property type="match status" value="1"/>
</dbReference>
<dbReference type="Gene3D" id="3.40.50.300">
    <property type="entry name" value="P-loop containing nucleotide triphosphate hydrolases"/>
    <property type="match status" value="1"/>
</dbReference>